<dbReference type="AlphaFoldDB" id="A0A3P7KNF9"/>
<dbReference type="Gene3D" id="3.10.180.10">
    <property type="entry name" value="2,3-Dihydroxybiphenyl 1,2-Dioxygenase, domain 1"/>
    <property type="match status" value="2"/>
</dbReference>
<dbReference type="SUPFAM" id="SSF54593">
    <property type="entry name" value="Glyoxalase/Bleomycin resistance protein/Dihydroxybiphenyl dioxygenase"/>
    <property type="match status" value="1"/>
</dbReference>
<keyword evidence="3" id="KW-1185">Reference proteome</keyword>
<proteinExistence type="predicted"/>
<evidence type="ECO:0000313" key="2">
    <source>
        <dbReference type="EMBL" id="VDM69388.1"/>
    </source>
</evidence>
<protein>
    <recommendedName>
        <fullName evidence="1">VOC domain-containing protein</fullName>
    </recommendedName>
</protein>
<dbReference type="PROSITE" id="PS51819">
    <property type="entry name" value="VOC"/>
    <property type="match status" value="1"/>
</dbReference>
<dbReference type="Proteomes" id="UP000270094">
    <property type="component" value="Unassembled WGS sequence"/>
</dbReference>
<dbReference type="EMBL" id="UYYB01012059">
    <property type="protein sequence ID" value="VDM69388.1"/>
    <property type="molecule type" value="Genomic_DNA"/>
</dbReference>
<dbReference type="InterPro" id="IPR037523">
    <property type="entry name" value="VOC_core"/>
</dbReference>
<organism evidence="2 3">
    <name type="scientific">Strongylus vulgaris</name>
    <name type="common">Blood worm</name>
    <dbReference type="NCBI Taxonomy" id="40348"/>
    <lineage>
        <taxon>Eukaryota</taxon>
        <taxon>Metazoa</taxon>
        <taxon>Ecdysozoa</taxon>
        <taxon>Nematoda</taxon>
        <taxon>Chromadorea</taxon>
        <taxon>Rhabditida</taxon>
        <taxon>Rhabditina</taxon>
        <taxon>Rhabditomorpha</taxon>
        <taxon>Strongyloidea</taxon>
        <taxon>Strongylidae</taxon>
        <taxon>Strongylus</taxon>
    </lineage>
</organism>
<sequence>MVGYGPEDDFFVLELTYNYEKNSYELGNELEGIYIKSDEVHNLVQGTGLATTLSSGGVQIRDPDGHPIYICAGSSESKIVKIGTRVKQLDKSVEYWSNHLGMKVIDKKDGETATLSYGEGQVGVEQLL</sequence>
<reference evidence="2 3" key="1">
    <citation type="submission" date="2018-11" db="EMBL/GenBank/DDBJ databases">
        <authorList>
            <consortium name="Pathogen Informatics"/>
        </authorList>
    </citation>
    <scope>NUCLEOTIDE SEQUENCE [LARGE SCALE GENOMIC DNA]</scope>
</reference>
<evidence type="ECO:0000259" key="1">
    <source>
        <dbReference type="PROSITE" id="PS51819"/>
    </source>
</evidence>
<dbReference type="PANTHER" id="PTHR46466:SF1">
    <property type="entry name" value="GLYOXALASE DOMAIN-CONTAINING PROTEIN 4"/>
    <property type="match status" value="1"/>
</dbReference>
<dbReference type="InterPro" id="IPR043193">
    <property type="entry name" value="GLOD4"/>
</dbReference>
<gene>
    <name evidence="2" type="ORF">SVUK_LOCUS4386</name>
</gene>
<dbReference type="InterPro" id="IPR004360">
    <property type="entry name" value="Glyas_Fos-R_dOase_dom"/>
</dbReference>
<dbReference type="OrthoDB" id="1545884at2759"/>
<dbReference type="PANTHER" id="PTHR46466">
    <property type="entry name" value="GLYOXALASE DOMAIN-CONTAINING PROTEIN 4"/>
    <property type="match status" value="1"/>
</dbReference>
<feature type="domain" description="VOC" evidence="1">
    <location>
        <begin position="78"/>
        <end position="128"/>
    </location>
</feature>
<dbReference type="Pfam" id="PF00903">
    <property type="entry name" value="Glyoxalase"/>
    <property type="match status" value="1"/>
</dbReference>
<name>A0A3P7KNF9_STRVU</name>
<evidence type="ECO:0000313" key="3">
    <source>
        <dbReference type="Proteomes" id="UP000270094"/>
    </source>
</evidence>
<accession>A0A3P7KNF9</accession>
<dbReference type="InterPro" id="IPR029068">
    <property type="entry name" value="Glyas_Bleomycin-R_OHBP_Dase"/>
</dbReference>